<accession>A0A6I9QY87</accession>
<evidence type="ECO:0000313" key="2">
    <source>
        <dbReference type="RefSeq" id="XP_010917297.2"/>
    </source>
</evidence>
<dbReference type="Proteomes" id="UP000504607">
    <property type="component" value="Chromosome 3"/>
</dbReference>
<dbReference type="Gene3D" id="3.40.33.10">
    <property type="entry name" value="CAP"/>
    <property type="match status" value="1"/>
</dbReference>
<dbReference type="OrthoDB" id="337038at2759"/>
<dbReference type="SUPFAM" id="SSF55797">
    <property type="entry name" value="PR-1-like"/>
    <property type="match status" value="1"/>
</dbReference>
<keyword evidence="1" id="KW-1185">Reference proteome</keyword>
<reference evidence="2" key="1">
    <citation type="submission" date="2025-08" db="UniProtKB">
        <authorList>
            <consortium name="RefSeq"/>
        </authorList>
    </citation>
    <scope>IDENTIFICATION</scope>
</reference>
<sequence length="210" mass="22372">MIAGDFSPIFPIEAAASYSCAHRKTEAEDAAGAQICRPARRSRSEPAGTAVPVRACWHVVVLSTSTASPPPQGSNATERLLAAHNQARAAVGVWPQRWSPKLGADTSRLVRLQWDKKGCEFAEPGANRAWSGLPGEIRADAVGSWVGASKYHDRGNNTWAAGHDCARDLHPGGVAEDGGAGLRPGCRKEGPTLINRLYYPHGNVQGQTPY</sequence>
<gene>
    <name evidence="2" type="primary">LOC105041924</name>
</gene>
<dbReference type="InterPro" id="IPR035940">
    <property type="entry name" value="CAP_sf"/>
</dbReference>
<evidence type="ECO:0000313" key="1">
    <source>
        <dbReference type="Proteomes" id="UP000504607"/>
    </source>
</evidence>
<dbReference type="InParanoid" id="A0A6I9QY87"/>
<protein>
    <submittedName>
        <fullName evidence="2">STS14 protein-like</fullName>
    </submittedName>
</protein>
<proteinExistence type="predicted"/>
<dbReference type="AlphaFoldDB" id="A0A6I9QY87"/>
<name>A0A6I9QY87_ELAGV</name>
<organism evidence="1 2">
    <name type="scientific">Elaeis guineensis var. tenera</name>
    <name type="common">Oil palm</name>
    <dbReference type="NCBI Taxonomy" id="51953"/>
    <lineage>
        <taxon>Eukaryota</taxon>
        <taxon>Viridiplantae</taxon>
        <taxon>Streptophyta</taxon>
        <taxon>Embryophyta</taxon>
        <taxon>Tracheophyta</taxon>
        <taxon>Spermatophyta</taxon>
        <taxon>Magnoliopsida</taxon>
        <taxon>Liliopsida</taxon>
        <taxon>Arecaceae</taxon>
        <taxon>Arecoideae</taxon>
        <taxon>Cocoseae</taxon>
        <taxon>Elaeidinae</taxon>
        <taxon>Elaeis</taxon>
    </lineage>
</organism>
<dbReference type="RefSeq" id="XP_010917297.2">
    <property type="nucleotide sequence ID" value="XM_010918995.2"/>
</dbReference>